<dbReference type="RefSeq" id="WP_151422819.1">
    <property type="nucleotide sequence ID" value="NZ_WBJX01000001.1"/>
</dbReference>
<dbReference type="GO" id="GO:0004134">
    <property type="term" value="F:4-alpha-glucanotransferase activity"/>
    <property type="evidence" value="ECO:0007669"/>
    <property type="project" value="UniProtKB-EC"/>
</dbReference>
<dbReference type="GO" id="GO:0005975">
    <property type="term" value="P:carbohydrate metabolic process"/>
    <property type="evidence" value="ECO:0007669"/>
    <property type="project" value="InterPro"/>
</dbReference>
<evidence type="ECO:0000256" key="8">
    <source>
        <dbReference type="ARBA" id="ARBA00031423"/>
    </source>
</evidence>
<evidence type="ECO:0000256" key="4">
    <source>
        <dbReference type="ARBA" id="ARBA00020295"/>
    </source>
</evidence>
<proteinExistence type="inferred from homology"/>
<keyword evidence="7 10" id="KW-0119">Carbohydrate metabolism</keyword>
<keyword evidence="13" id="KW-1185">Reference proteome</keyword>
<comment type="caution">
    <text evidence="12">The sequence shown here is derived from an EMBL/GenBank/DDBJ whole genome shotgun (WGS) entry which is preliminary data.</text>
</comment>
<reference evidence="12 13" key="1">
    <citation type="submission" date="2019-09" db="EMBL/GenBank/DDBJ databases">
        <title>Phylogeny of genus Pseudoclavibacter and closely related genus.</title>
        <authorList>
            <person name="Li Y."/>
        </authorList>
    </citation>
    <scope>NUCLEOTIDE SEQUENCE [LARGE SCALE GENOMIC DNA]</scope>
    <source>
        <strain evidence="12 13">THG-MD12</strain>
    </source>
</reference>
<dbReference type="PANTHER" id="PTHR32438">
    <property type="entry name" value="4-ALPHA-GLUCANOTRANSFERASE DPE1, CHLOROPLASTIC/AMYLOPLASTIC"/>
    <property type="match status" value="1"/>
</dbReference>
<gene>
    <name evidence="12" type="primary">malQ</name>
    <name evidence="12" type="ORF">F8O03_04760</name>
</gene>
<evidence type="ECO:0000256" key="2">
    <source>
        <dbReference type="ARBA" id="ARBA00005684"/>
    </source>
</evidence>
<evidence type="ECO:0000313" key="12">
    <source>
        <dbReference type="EMBL" id="KAB1639637.1"/>
    </source>
</evidence>
<evidence type="ECO:0000256" key="7">
    <source>
        <dbReference type="ARBA" id="ARBA00023277"/>
    </source>
</evidence>
<comment type="similarity">
    <text evidence="2 10">Belongs to the disproportionating enzyme family.</text>
</comment>
<protein>
    <recommendedName>
        <fullName evidence="4 10">4-alpha-glucanotransferase</fullName>
        <ecNumber evidence="3 10">2.4.1.25</ecNumber>
    </recommendedName>
    <alternativeName>
        <fullName evidence="8 10">Amylomaltase</fullName>
    </alternativeName>
    <alternativeName>
        <fullName evidence="9 10">Disproportionating enzyme</fullName>
    </alternativeName>
</protein>
<name>A0A7J5B691_9MICO</name>
<evidence type="ECO:0000256" key="5">
    <source>
        <dbReference type="ARBA" id="ARBA00022676"/>
    </source>
</evidence>
<keyword evidence="5 10" id="KW-0328">Glycosyltransferase</keyword>
<evidence type="ECO:0000256" key="10">
    <source>
        <dbReference type="RuleBase" id="RU361207"/>
    </source>
</evidence>
<evidence type="ECO:0000256" key="3">
    <source>
        <dbReference type="ARBA" id="ARBA00012560"/>
    </source>
</evidence>
<dbReference type="OrthoDB" id="9811841at2"/>
<dbReference type="NCBIfam" id="TIGR00217">
    <property type="entry name" value="malQ"/>
    <property type="match status" value="1"/>
</dbReference>
<dbReference type="AlphaFoldDB" id="A0A7J5B691"/>
<evidence type="ECO:0000256" key="1">
    <source>
        <dbReference type="ARBA" id="ARBA00000439"/>
    </source>
</evidence>
<dbReference type="EC" id="2.4.1.25" evidence="3 10"/>
<dbReference type="Pfam" id="PF02446">
    <property type="entry name" value="Glyco_hydro_77"/>
    <property type="match status" value="1"/>
</dbReference>
<organism evidence="12 13">
    <name type="scientific">Pseudoclavibacter terrae</name>
    <dbReference type="NCBI Taxonomy" id="1530195"/>
    <lineage>
        <taxon>Bacteria</taxon>
        <taxon>Bacillati</taxon>
        <taxon>Actinomycetota</taxon>
        <taxon>Actinomycetes</taxon>
        <taxon>Micrococcales</taxon>
        <taxon>Microbacteriaceae</taxon>
        <taxon>Pseudoclavibacter</taxon>
    </lineage>
</organism>
<dbReference type="InterPro" id="IPR017853">
    <property type="entry name" value="GH"/>
</dbReference>
<evidence type="ECO:0000313" key="13">
    <source>
        <dbReference type="Proteomes" id="UP000490386"/>
    </source>
</evidence>
<dbReference type="Pfam" id="PF21226">
    <property type="entry name" value="MalQ_N"/>
    <property type="match status" value="1"/>
</dbReference>
<dbReference type="EMBL" id="WBJX01000001">
    <property type="protein sequence ID" value="KAB1639637.1"/>
    <property type="molecule type" value="Genomic_DNA"/>
</dbReference>
<feature type="domain" description="MalQ N-terminal beta-sandwich" evidence="11">
    <location>
        <begin position="70"/>
        <end position="164"/>
    </location>
</feature>
<dbReference type="SUPFAM" id="SSF51445">
    <property type="entry name" value="(Trans)glycosidases"/>
    <property type="match status" value="1"/>
</dbReference>
<evidence type="ECO:0000256" key="9">
    <source>
        <dbReference type="ARBA" id="ARBA00031501"/>
    </source>
</evidence>
<accession>A0A7J5B691</accession>
<evidence type="ECO:0000259" key="11">
    <source>
        <dbReference type="Pfam" id="PF21226"/>
    </source>
</evidence>
<dbReference type="Gene3D" id="3.20.20.80">
    <property type="entry name" value="Glycosidases"/>
    <property type="match status" value="1"/>
</dbReference>
<sequence length="710" mass="76994">MSITNLTAIRDLATNAGLEVEYWGWRGEKEQVAPETLAAVLGALGLPASTDDEVAASAREFENRPWRRVVPSCTTVREGSDATIFVHVPHGSDVQVDALLEDGSTRRLQQVENWVDPKDLDGALIGRATFALPADLPTGWHEVVAKVGDDLSEHAPAGTLIVVPTSTPWPAERSWGLFTQLYQLRSTTSWGIGDLRDLAALTTWGAERDADFVLVNPLNANPPVSPIEPSPYLPTSRQFGDPLILTVDWAAAFVAQRTEVPVDTVELLSRLAGEAILGNRVDSIDRDAAWALKEPALRALFDLWQSANVIDDDFTEFRKEAGEPLERFGVFCAISRVHGRDARGWPTELATANGADVLEFAAAHAEDAEFYVWLQCLLEAQAKQVQSEARSAGMSIGIVHDLPVGVHAGGADAWSFGSAMARGVTVGVPADQYNQFGQNWSQPPWRPDMLAELGYAPYRDMLRAVFRNAGAVRIDHILGFFRLWWIPEGNTAKDGCFVRTDAEAMLGILALEAERAGAVVIGEDLGTVPPEARDALAERGMLGASVLWFEWSDDGVPLAPEDYRRACLATVTTHDLPPTAGFLALEHLDVRERLGLLEGSVDQARAEETETISKVVERLRRAGLVGEEPSNEDVVVALHEYLSGSAAQLFGVGVSDLAGDRRGVNQPGTADEYPNWRVPMTDAEGRLVSLEELLGSPLAARIAAASGRTE</sequence>
<dbReference type="PANTHER" id="PTHR32438:SF5">
    <property type="entry name" value="4-ALPHA-GLUCANOTRANSFERASE DPE1, CHLOROPLASTIC_AMYLOPLASTIC"/>
    <property type="match status" value="1"/>
</dbReference>
<evidence type="ECO:0000256" key="6">
    <source>
        <dbReference type="ARBA" id="ARBA00022679"/>
    </source>
</evidence>
<dbReference type="Proteomes" id="UP000490386">
    <property type="component" value="Unassembled WGS sequence"/>
</dbReference>
<keyword evidence="6 10" id="KW-0808">Transferase</keyword>
<comment type="catalytic activity">
    <reaction evidence="1 10">
        <text>Transfers a segment of a (1-&gt;4)-alpha-D-glucan to a new position in an acceptor, which may be glucose or a (1-&gt;4)-alpha-D-glucan.</text>
        <dbReference type="EC" id="2.4.1.25"/>
    </reaction>
</comment>
<dbReference type="InterPro" id="IPR003385">
    <property type="entry name" value="Glyco_hydro_77"/>
</dbReference>
<dbReference type="InterPro" id="IPR048458">
    <property type="entry name" value="MalQ_N"/>
</dbReference>